<dbReference type="InterPro" id="IPR051477">
    <property type="entry name" value="Expansin_CellWall"/>
</dbReference>
<name>A0A8H7D4C1_9AGAR</name>
<dbReference type="AlphaFoldDB" id="A0A8H7D4C1"/>
<evidence type="ECO:0000313" key="4">
    <source>
        <dbReference type="Proteomes" id="UP000623467"/>
    </source>
</evidence>
<evidence type="ECO:0000256" key="1">
    <source>
        <dbReference type="ARBA" id="ARBA00022729"/>
    </source>
</evidence>
<dbReference type="SUPFAM" id="SSF50685">
    <property type="entry name" value="Barwin-like endoglucanases"/>
    <property type="match status" value="1"/>
</dbReference>
<gene>
    <name evidence="3" type="ORF">MSAN_01130200</name>
</gene>
<accession>A0A8H7D4C1</accession>
<dbReference type="EMBL" id="JACAZH010000008">
    <property type="protein sequence ID" value="KAF7361000.1"/>
    <property type="molecule type" value="Genomic_DNA"/>
</dbReference>
<comment type="caution">
    <text evidence="3">The sequence shown here is derived from an EMBL/GenBank/DDBJ whole genome shotgun (WGS) entry which is preliminary data.</text>
</comment>
<dbReference type="CDD" id="cd22191">
    <property type="entry name" value="DPBB_RlpA_EXP_N-like"/>
    <property type="match status" value="1"/>
</dbReference>
<keyword evidence="4" id="KW-1185">Reference proteome</keyword>
<evidence type="ECO:0000256" key="2">
    <source>
        <dbReference type="SAM" id="SignalP"/>
    </source>
</evidence>
<protein>
    <submittedName>
        <fullName evidence="3">Non-Catalytic module family EXPN protein</fullName>
    </submittedName>
</protein>
<organism evidence="3 4">
    <name type="scientific">Mycena sanguinolenta</name>
    <dbReference type="NCBI Taxonomy" id="230812"/>
    <lineage>
        <taxon>Eukaryota</taxon>
        <taxon>Fungi</taxon>
        <taxon>Dikarya</taxon>
        <taxon>Basidiomycota</taxon>
        <taxon>Agaricomycotina</taxon>
        <taxon>Agaricomycetes</taxon>
        <taxon>Agaricomycetidae</taxon>
        <taxon>Agaricales</taxon>
        <taxon>Marasmiineae</taxon>
        <taxon>Mycenaceae</taxon>
        <taxon>Mycena</taxon>
    </lineage>
</organism>
<dbReference type="OrthoDB" id="2910287at2759"/>
<dbReference type="PANTHER" id="PTHR31836:SF28">
    <property type="entry name" value="SRCR DOMAIN-CONTAINING PROTEIN-RELATED"/>
    <property type="match status" value="1"/>
</dbReference>
<dbReference type="InterPro" id="IPR036908">
    <property type="entry name" value="RlpA-like_sf"/>
</dbReference>
<evidence type="ECO:0000313" key="3">
    <source>
        <dbReference type="EMBL" id="KAF7361000.1"/>
    </source>
</evidence>
<dbReference type="Proteomes" id="UP000623467">
    <property type="component" value="Unassembled WGS sequence"/>
</dbReference>
<dbReference type="PANTHER" id="PTHR31836">
    <property type="match status" value="1"/>
</dbReference>
<proteinExistence type="predicted"/>
<sequence>MVFTSKIFAPLFTIALAAVANASPVELNSLSQVTKRTPGNVYICPQTGFGGDCTTISAANECNNLPGWQYDIQSIGPDEGATCYAYSEQWCGTGGSVWTFTYPGDPTGGWATANPWALAVASIYCDIGTSSPPPPPATSYSGFATYYTPDGGFGACGWPIQTSDMAVAIGIDHWDGGSHCGATMTVTYQGATVEAIVADQCPTCGTNGVDLTQDALATIDPNWHLHGNDSVTWSVSF</sequence>
<feature type="signal peptide" evidence="2">
    <location>
        <begin position="1"/>
        <end position="22"/>
    </location>
</feature>
<reference evidence="3" key="1">
    <citation type="submission" date="2020-05" db="EMBL/GenBank/DDBJ databases">
        <title>Mycena genomes resolve the evolution of fungal bioluminescence.</title>
        <authorList>
            <person name="Tsai I.J."/>
        </authorList>
    </citation>
    <scope>NUCLEOTIDE SEQUENCE</scope>
    <source>
        <strain evidence="3">160909Yilan</strain>
    </source>
</reference>
<dbReference type="Gene3D" id="2.40.40.10">
    <property type="entry name" value="RlpA-like domain"/>
    <property type="match status" value="1"/>
</dbReference>
<feature type="chain" id="PRO_5034127198" evidence="2">
    <location>
        <begin position="23"/>
        <end position="237"/>
    </location>
</feature>
<keyword evidence="1 2" id="KW-0732">Signal</keyword>